<keyword evidence="3" id="KW-1185">Reference proteome</keyword>
<sequence>MSVPEPAGSGAAVDLPGPPGREPVRFSTFCWRLLQAKALVMPAMWPGSVRNPMSRHARS</sequence>
<organism evidence="2 3">
    <name type="scientific">Burkholderia paludis</name>
    <dbReference type="NCBI Taxonomy" id="1506587"/>
    <lineage>
        <taxon>Bacteria</taxon>
        <taxon>Pseudomonadati</taxon>
        <taxon>Pseudomonadota</taxon>
        <taxon>Betaproteobacteria</taxon>
        <taxon>Burkholderiales</taxon>
        <taxon>Burkholderiaceae</taxon>
        <taxon>Burkholderia</taxon>
        <taxon>Burkholderia cepacia complex</taxon>
    </lineage>
</organism>
<protein>
    <submittedName>
        <fullName evidence="2">Uncharacterized protein</fullName>
    </submittedName>
</protein>
<dbReference type="Proteomes" id="UP000494330">
    <property type="component" value="Unassembled WGS sequence"/>
</dbReference>
<accession>A0A6J5F0V0</accession>
<evidence type="ECO:0000313" key="3">
    <source>
        <dbReference type="Proteomes" id="UP000494330"/>
    </source>
</evidence>
<feature type="region of interest" description="Disordered" evidence="1">
    <location>
        <begin position="1"/>
        <end position="20"/>
    </location>
</feature>
<reference evidence="2 3" key="1">
    <citation type="submission" date="2019-09" db="EMBL/GenBank/DDBJ databases">
        <authorList>
            <person name="Depoorter E."/>
        </authorList>
    </citation>
    <scope>NUCLEOTIDE SEQUENCE [LARGE SCALE GENOMIC DNA]</scope>
    <source>
        <strain evidence="2">LMG 30113</strain>
    </source>
</reference>
<dbReference type="EMBL" id="CABVQD010000041">
    <property type="protein sequence ID" value="VWC40183.1"/>
    <property type="molecule type" value="Genomic_DNA"/>
</dbReference>
<gene>
    <name evidence="2" type="ORF">BPA30113_06852</name>
</gene>
<proteinExistence type="predicted"/>
<evidence type="ECO:0000313" key="2">
    <source>
        <dbReference type="EMBL" id="VWC40183.1"/>
    </source>
</evidence>
<name>A0A6J5F0V0_9BURK</name>
<dbReference type="AlphaFoldDB" id="A0A6J5F0V0"/>
<evidence type="ECO:0000256" key="1">
    <source>
        <dbReference type="SAM" id="MobiDB-lite"/>
    </source>
</evidence>